<protein>
    <submittedName>
        <fullName evidence="1">Uncharacterized protein</fullName>
    </submittedName>
</protein>
<accession>A0A426ZBX5</accession>
<dbReference type="Proteomes" id="UP000287651">
    <property type="component" value="Unassembled WGS sequence"/>
</dbReference>
<proteinExistence type="predicted"/>
<reference evidence="1 2" key="1">
    <citation type="journal article" date="2014" name="Agronomy (Basel)">
        <title>A Draft Genome Sequence for Ensete ventricosum, the Drought-Tolerant Tree Against Hunger.</title>
        <authorList>
            <person name="Harrison J."/>
            <person name="Moore K.A."/>
            <person name="Paszkiewicz K."/>
            <person name="Jones T."/>
            <person name="Grant M."/>
            <person name="Ambacheew D."/>
            <person name="Muzemil S."/>
            <person name="Studholme D.J."/>
        </authorList>
    </citation>
    <scope>NUCLEOTIDE SEQUENCE [LARGE SCALE GENOMIC DNA]</scope>
</reference>
<evidence type="ECO:0000313" key="2">
    <source>
        <dbReference type="Proteomes" id="UP000287651"/>
    </source>
</evidence>
<dbReference type="EMBL" id="AMZH03007364">
    <property type="protein sequence ID" value="RRT61498.1"/>
    <property type="molecule type" value="Genomic_DNA"/>
</dbReference>
<gene>
    <name evidence="1" type="ORF">B296_00035948</name>
</gene>
<comment type="caution">
    <text evidence="1">The sequence shown here is derived from an EMBL/GenBank/DDBJ whole genome shotgun (WGS) entry which is preliminary data.</text>
</comment>
<organism evidence="1 2">
    <name type="scientific">Ensete ventricosum</name>
    <name type="common">Abyssinian banana</name>
    <name type="synonym">Musa ensete</name>
    <dbReference type="NCBI Taxonomy" id="4639"/>
    <lineage>
        <taxon>Eukaryota</taxon>
        <taxon>Viridiplantae</taxon>
        <taxon>Streptophyta</taxon>
        <taxon>Embryophyta</taxon>
        <taxon>Tracheophyta</taxon>
        <taxon>Spermatophyta</taxon>
        <taxon>Magnoliopsida</taxon>
        <taxon>Liliopsida</taxon>
        <taxon>Zingiberales</taxon>
        <taxon>Musaceae</taxon>
        <taxon>Ensete</taxon>
    </lineage>
</organism>
<evidence type="ECO:0000313" key="1">
    <source>
        <dbReference type="EMBL" id="RRT61498.1"/>
    </source>
</evidence>
<sequence>MGASTILVTLSCLPRWTPLFSFESITGDFYPQHLVLPSISSPGHGALEVSSTAPMATGSHPSAIAHMKEVWVSKLDLEGALAKDGEAEDLPLTKED</sequence>
<name>A0A426ZBX5_ENSVE</name>
<dbReference type="AlphaFoldDB" id="A0A426ZBX5"/>